<dbReference type="GO" id="GO:0016887">
    <property type="term" value="F:ATP hydrolysis activity"/>
    <property type="evidence" value="ECO:0007669"/>
    <property type="project" value="InterPro"/>
</dbReference>
<dbReference type="InterPro" id="IPR017871">
    <property type="entry name" value="ABC_transporter-like_CS"/>
</dbReference>
<dbReference type="InterPro" id="IPR003593">
    <property type="entry name" value="AAA+_ATPase"/>
</dbReference>
<dbReference type="InterPro" id="IPR027417">
    <property type="entry name" value="P-loop_NTPase"/>
</dbReference>
<keyword evidence="5" id="KW-0547">Nucleotide-binding</keyword>
<dbReference type="STRING" id="1058.SAMN05421783_11212"/>
<keyword evidence="6 12" id="KW-0067">ATP-binding</keyword>
<dbReference type="PANTHER" id="PTHR43394:SF1">
    <property type="entry name" value="ATP-BINDING CASSETTE SUB-FAMILY B MEMBER 10, MITOCHONDRIAL"/>
    <property type="match status" value="1"/>
</dbReference>
<name>A0A1H2Y2K2_THIRO</name>
<protein>
    <submittedName>
        <fullName evidence="12">ATP-binding cassette, subfamily B, MsbA</fullName>
    </submittedName>
</protein>
<dbReference type="SUPFAM" id="SSF90123">
    <property type="entry name" value="ABC transporter transmembrane region"/>
    <property type="match status" value="1"/>
</dbReference>
<dbReference type="GO" id="GO:0015421">
    <property type="term" value="F:ABC-type oligopeptide transporter activity"/>
    <property type="evidence" value="ECO:0007669"/>
    <property type="project" value="TreeGrafter"/>
</dbReference>
<dbReference type="InterPro" id="IPR039421">
    <property type="entry name" value="Type_1_exporter"/>
</dbReference>
<evidence type="ECO:0000256" key="2">
    <source>
        <dbReference type="ARBA" id="ARBA00022448"/>
    </source>
</evidence>
<dbReference type="InterPro" id="IPR011527">
    <property type="entry name" value="ABC1_TM_dom"/>
</dbReference>
<feature type="domain" description="ABC transporter" evidence="10">
    <location>
        <begin position="313"/>
        <end position="548"/>
    </location>
</feature>
<proteinExistence type="predicted"/>
<dbReference type="AlphaFoldDB" id="A0A1H2Y2K2"/>
<keyword evidence="7 9" id="KW-1133">Transmembrane helix</keyword>
<keyword evidence="13" id="KW-1185">Reference proteome</keyword>
<dbReference type="Gene3D" id="1.20.1560.10">
    <property type="entry name" value="ABC transporter type 1, transmembrane domain"/>
    <property type="match status" value="1"/>
</dbReference>
<dbReference type="FunFam" id="3.40.50.300:FF:000221">
    <property type="entry name" value="Multidrug ABC transporter ATP-binding protein"/>
    <property type="match status" value="1"/>
</dbReference>
<dbReference type="PANTHER" id="PTHR43394">
    <property type="entry name" value="ATP-DEPENDENT PERMEASE MDL1, MITOCHONDRIAL"/>
    <property type="match status" value="1"/>
</dbReference>
<evidence type="ECO:0000313" key="13">
    <source>
        <dbReference type="Proteomes" id="UP000198816"/>
    </source>
</evidence>
<dbReference type="Pfam" id="PF00664">
    <property type="entry name" value="ABC_membrane"/>
    <property type="match status" value="1"/>
</dbReference>
<organism evidence="12 13">
    <name type="scientific">Thiocapsa roseopersicina</name>
    <dbReference type="NCBI Taxonomy" id="1058"/>
    <lineage>
        <taxon>Bacteria</taxon>
        <taxon>Pseudomonadati</taxon>
        <taxon>Pseudomonadota</taxon>
        <taxon>Gammaproteobacteria</taxon>
        <taxon>Chromatiales</taxon>
        <taxon>Chromatiaceae</taxon>
        <taxon>Thiocapsa</taxon>
    </lineage>
</organism>
<dbReference type="SUPFAM" id="SSF52540">
    <property type="entry name" value="P-loop containing nucleoside triphosphate hydrolases"/>
    <property type="match status" value="1"/>
</dbReference>
<keyword evidence="8 9" id="KW-0472">Membrane</keyword>
<dbReference type="Proteomes" id="UP000198816">
    <property type="component" value="Unassembled WGS sequence"/>
</dbReference>
<feature type="transmembrane region" description="Helical" evidence="9">
    <location>
        <begin position="219"/>
        <end position="242"/>
    </location>
</feature>
<evidence type="ECO:0000256" key="9">
    <source>
        <dbReference type="SAM" id="Phobius"/>
    </source>
</evidence>
<dbReference type="PROSITE" id="PS50929">
    <property type="entry name" value="ABC_TM1F"/>
    <property type="match status" value="1"/>
</dbReference>
<evidence type="ECO:0000259" key="11">
    <source>
        <dbReference type="PROSITE" id="PS50929"/>
    </source>
</evidence>
<dbReference type="InterPro" id="IPR036640">
    <property type="entry name" value="ABC1_TM_sf"/>
</dbReference>
<keyword evidence="2" id="KW-0813">Transport</keyword>
<evidence type="ECO:0000313" key="12">
    <source>
        <dbReference type="EMBL" id="SDW99377.1"/>
    </source>
</evidence>
<gene>
    <name evidence="12" type="ORF">SAMN05421783_11212</name>
</gene>
<dbReference type="GO" id="GO:0005886">
    <property type="term" value="C:plasma membrane"/>
    <property type="evidence" value="ECO:0007669"/>
    <property type="project" value="UniProtKB-SubCell"/>
</dbReference>
<dbReference type="GO" id="GO:0005524">
    <property type="term" value="F:ATP binding"/>
    <property type="evidence" value="ECO:0007669"/>
    <property type="project" value="UniProtKB-KW"/>
</dbReference>
<evidence type="ECO:0000256" key="4">
    <source>
        <dbReference type="ARBA" id="ARBA00022692"/>
    </source>
</evidence>
<dbReference type="PROSITE" id="PS50893">
    <property type="entry name" value="ABC_TRANSPORTER_2"/>
    <property type="match status" value="1"/>
</dbReference>
<dbReference type="Gene3D" id="3.40.50.300">
    <property type="entry name" value="P-loop containing nucleotide triphosphate hydrolases"/>
    <property type="match status" value="1"/>
</dbReference>
<sequence>MYLFIPLLESLGATSGDTSAVSGAFARVLSPIPEAWRVPALVIGLCIAVILKNLVAQANHIVTRYFDGLVAHRLRARVLRQTVDSCIDYRVENRRSDIVNTIATNTWKVGGALTQLHQMAVSGSAILVFLVLLMLISPTLTVIAAAFLGTTALIVTLISRHAQRLGQEVVDQNKEFGLRMWESLGGLRLIRSFARERDEIDRFDQASDALRRRILKMDVLWGVPGPVSEISGAILIGLLILVGYRLEVGVPALAAFLALLYRMQRPVREVLSSRVAFDAGFPAVEDVADYLDRTAEPFLVDGDQRFLHLQRGVEFRDVTFRYSGNDSPALDRVSLRIPKGKTTAIVGRSGSGKSTLMDLLFRFRDPTEGEILVDGIPLHRLEIRSWRERLSIMSQTVYLLNDSIAANIGYGKANAAPQEIRRAAEIAGAASFIETLPDGYETLLGDEGFRLSGGQRQRIALARTILRNPDILLLDEATNALDAESERLFQSALRTYREGRTLVVIAHRLTTVEDADQVVMLDSGRVVECGPPEELLAANGPFARLHRLHVSTGIALEG</sequence>
<dbReference type="PROSITE" id="PS00211">
    <property type="entry name" value="ABC_TRANSPORTER_1"/>
    <property type="match status" value="1"/>
</dbReference>
<accession>A0A1H2Y2K2</accession>
<dbReference type="SMART" id="SM00382">
    <property type="entry name" value="AAA"/>
    <property type="match status" value="1"/>
</dbReference>
<dbReference type="EMBL" id="FNNZ01000012">
    <property type="protein sequence ID" value="SDW99377.1"/>
    <property type="molecule type" value="Genomic_DNA"/>
</dbReference>
<comment type="subcellular location">
    <subcellularLocation>
        <location evidence="1">Cell membrane</location>
        <topology evidence="1">Multi-pass membrane protein</topology>
    </subcellularLocation>
</comment>
<dbReference type="Pfam" id="PF00005">
    <property type="entry name" value="ABC_tran"/>
    <property type="match status" value="1"/>
</dbReference>
<dbReference type="InterPro" id="IPR003439">
    <property type="entry name" value="ABC_transporter-like_ATP-bd"/>
</dbReference>
<keyword evidence="3" id="KW-1003">Cell membrane</keyword>
<feature type="domain" description="ABC transmembrane type-1" evidence="11">
    <location>
        <begin position="1"/>
        <end position="279"/>
    </location>
</feature>
<evidence type="ECO:0000256" key="8">
    <source>
        <dbReference type="ARBA" id="ARBA00023136"/>
    </source>
</evidence>
<evidence type="ECO:0000256" key="1">
    <source>
        <dbReference type="ARBA" id="ARBA00004651"/>
    </source>
</evidence>
<evidence type="ECO:0000259" key="10">
    <source>
        <dbReference type="PROSITE" id="PS50893"/>
    </source>
</evidence>
<evidence type="ECO:0000256" key="3">
    <source>
        <dbReference type="ARBA" id="ARBA00022475"/>
    </source>
</evidence>
<keyword evidence="4 9" id="KW-0812">Transmembrane</keyword>
<evidence type="ECO:0000256" key="5">
    <source>
        <dbReference type="ARBA" id="ARBA00022741"/>
    </source>
</evidence>
<reference evidence="13" key="1">
    <citation type="submission" date="2016-10" db="EMBL/GenBank/DDBJ databases">
        <authorList>
            <person name="Varghese N."/>
            <person name="Submissions S."/>
        </authorList>
    </citation>
    <scope>NUCLEOTIDE SEQUENCE [LARGE SCALE GENOMIC DNA]</scope>
    <source>
        <strain evidence="13">DSM 217</strain>
    </source>
</reference>
<evidence type="ECO:0000256" key="7">
    <source>
        <dbReference type="ARBA" id="ARBA00022989"/>
    </source>
</evidence>
<evidence type="ECO:0000256" key="6">
    <source>
        <dbReference type="ARBA" id="ARBA00022840"/>
    </source>
</evidence>